<dbReference type="EMBL" id="KL896968">
    <property type="protein sequence ID" value="KGL83982.1"/>
    <property type="molecule type" value="Genomic_DNA"/>
</dbReference>
<organism evidence="1 2">
    <name type="scientific">Tinamus guttatus</name>
    <name type="common">White-throated tinamou</name>
    <dbReference type="NCBI Taxonomy" id="94827"/>
    <lineage>
        <taxon>Eukaryota</taxon>
        <taxon>Metazoa</taxon>
        <taxon>Chordata</taxon>
        <taxon>Craniata</taxon>
        <taxon>Vertebrata</taxon>
        <taxon>Euteleostomi</taxon>
        <taxon>Archelosauria</taxon>
        <taxon>Archosauria</taxon>
        <taxon>Dinosauria</taxon>
        <taxon>Saurischia</taxon>
        <taxon>Theropoda</taxon>
        <taxon>Coelurosauria</taxon>
        <taxon>Aves</taxon>
        <taxon>Palaeognathae</taxon>
        <taxon>Tinamiformes</taxon>
        <taxon>Tinamidae</taxon>
        <taxon>Tinamus</taxon>
    </lineage>
</organism>
<sequence length="68" mass="6477">MDLAGPTAATAVPVVPVGVRAAVSSPIGSSVSIQTPVNQRGAPIAIETPITQGASIAIQASIAQGGAS</sequence>
<keyword evidence="2" id="KW-1185">Reference proteome</keyword>
<evidence type="ECO:0000313" key="1">
    <source>
        <dbReference type="EMBL" id="KGL83982.1"/>
    </source>
</evidence>
<evidence type="ECO:0000313" key="2">
    <source>
        <dbReference type="Proteomes" id="UP000053641"/>
    </source>
</evidence>
<dbReference type="Proteomes" id="UP000053641">
    <property type="component" value="Unassembled WGS sequence"/>
</dbReference>
<feature type="non-terminal residue" evidence="1">
    <location>
        <position position="68"/>
    </location>
</feature>
<gene>
    <name evidence="1" type="ORF">N309_03500</name>
</gene>
<reference evidence="1 2" key="1">
    <citation type="submission" date="2014-06" db="EMBL/GenBank/DDBJ databases">
        <title>Genome evolution of avian class.</title>
        <authorList>
            <person name="Zhang G."/>
            <person name="Li C."/>
        </authorList>
    </citation>
    <scope>NUCLEOTIDE SEQUENCE [LARGE SCALE GENOMIC DNA]</scope>
    <source>
        <strain evidence="1">BGI_N309</strain>
    </source>
</reference>
<accession>A0A099ZQB9</accession>
<proteinExistence type="predicted"/>
<protein>
    <submittedName>
        <fullName evidence="1">Uncharacterized protein</fullName>
    </submittedName>
</protein>
<name>A0A099ZQB9_TINGU</name>
<dbReference type="AlphaFoldDB" id="A0A099ZQB9"/>